<evidence type="ECO:0000256" key="2">
    <source>
        <dbReference type="ARBA" id="ARBA00025223"/>
    </source>
</evidence>
<evidence type="ECO:0000256" key="3">
    <source>
        <dbReference type="SAM" id="MobiDB-lite"/>
    </source>
</evidence>
<feature type="non-terminal residue" evidence="5">
    <location>
        <position position="1"/>
    </location>
</feature>
<dbReference type="PANTHER" id="PTHR10460:SF10">
    <property type="entry name" value="PROTEIN ABIL3"/>
    <property type="match status" value="1"/>
</dbReference>
<dbReference type="Proteomes" id="UP000257109">
    <property type="component" value="Unassembled WGS sequence"/>
</dbReference>
<dbReference type="AlphaFoldDB" id="A0A371ERA1"/>
<organism evidence="5 6">
    <name type="scientific">Mucuna pruriens</name>
    <name type="common">Velvet bean</name>
    <name type="synonym">Dolichos pruriens</name>
    <dbReference type="NCBI Taxonomy" id="157652"/>
    <lineage>
        <taxon>Eukaryota</taxon>
        <taxon>Viridiplantae</taxon>
        <taxon>Streptophyta</taxon>
        <taxon>Embryophyta</taxon>
        <taxon>Tracheophyta</taxon>
        <taxon>Spermatophyta</taxon>
        <taxon>Magnoliopsida</taxon>
        <taxon>eudicotyledons</taxon>
        <taxon>Gunneridae</taxon>
        <taxon>Pentapetalae</taxon>
        <taxon>rosids</taxon>
        <taxon>fabids</taxon>
        <taxon>Fabales</taxon>
        <taxon>Fabaceae</taxon>
        <taxon>Papilionoideae</taxon>
        <taxon>50 kb inversion clade</taxon>
        <taxon>NPAAA clade</taxon>
        <taxon>indigoferoid/millettioid clade</taxon>
        <taxon>Phaseoleae</taxon>
        <taxon>Mucuna</taxon>
    </lineage>
</organism>
<feature type="signal peptide" evidence="4">
    <location>
        <begin position="1"/>
        <end position="34"/>
    </location>
</feature>
<comment type="caution">
    <text evidence="5">The sequence shown here is derived from an EMBL/GenBank/DDBJ whole genome shotgun (WGS) entry which is preliminary data.</text>
</comment>
<feature type="region of interest" description="Disordered" evidence="3">
    <location>
        <begin position="256"/>
        <end position="373"/>
    </location>
</feature>
<name>A0A371ERA1_MUCPR</name>
<keyword evidence="4" id="KW-0732">Signal</keyword>
<gene>
    <name evidence="5" type="primary">ABIL2</name>
    <name evidence="5" type="ORF">CR513_52454</name>
</gene>
<reference evidence="5" key="1">
    <citation type="submission" date="2018-05" db="EMBL/GenBank/DDBJ databases">
        <title>Draft genome of Mucuna pruriens seed.</title>
        <authorList>
            <person name="Nnadi N.E."/>
            <person name="Vos R."/>
            <person name="Hasami M.H."/>
            <person name="Devisetty U.K."/>
            <person name="Aguiy J.C."/>
        </authorList>
    </citation>
    <scope>NUCLEOTIDE SEQUENCE [LARGE SCALE GENOMIC DNA]</scope>
    <source>
        <strain evidence="5">JCA_2017</strain>
    </source>
</reference>
<feature type="compositionally biased region" description="Polar residues" evidence="3">
    <location>
        <begin position="309"/>
        <end position="319"/>
    </location>
</feature>
<evidence type="ECO:0000313" key="6">
    <source>
        <dbReference type="Proteomes" id="UP000257109"/>
    </source>
</evidence>
<protein>
    <submittedName>
        <fullName evidence="5">Protein ABIL2</fullName>
    </submittedName>
</protein>
<feature type="compositionally biased region" description="Low complexity" evidence="3">
    <location>
        <begin position="269"/>
        <end position="280"/>
    </location>
</feature>
<feature type="compositionally biased region" description="Basic and acidic residues" evidence="3">
    <location>
        <begin position="356"/>
        <end position="366"/>
    </location>
</feature>
<feature type="compositionally biased region" description="Pro residues" evidence="3">
    <location>
        <begin position="325"/>
        <end position="334"/>
    </location>
</feature>
<feature type="chain" id="PRO_5016818811" evidence="4">
    <location>
        <begin position="35"/>
        <end position="398"/>
    </location>
</feature>
<sequence>MMPSGVVLGKFLLPKAVVLLPLLSFMGKVTTSASQPVSQEASNYDEVFMQQSLIFDDSLKDLKNLRAQLYSAAEYFELSYTNDDQKQIVVETLKDYAVKALVNTVDHLGSVTYKVNDLLDEKVVEVSVAELRVSCIEQRIKTCQEFMDHEGRTQQSLVISTPKYHKRYILPGKYLILTFSSTLSSYGAVFFFHFYYIFFLLLFKSMFIVMITFLKFTSSVGETMHGANRTKSKYAGYNLDDEDDWPHFRNAVRATLRETPPSTARRGRSPSPSLQPQRSGAFSFTSTMPKKDLERRSVSPYRFPLLRTGSRSSRPTTPKISRPTTPNPSRPTTPNPSNARQRYPSEPRKSSSMRLSAERDSGKDVEQYPSKSKRLLKALLSRRKSKKDDMLYTYLDEY</sequence>
<dbReference type="PANTHER" id="PTHR10460">
    <property type="entry name" value="ABL INTERACTOR FAMILY MEMBER"/>
    <property type="match status" value="1"/>
</dbReference>
<dbReference type="InterPro" id="IPR028457">
    <property type="entry name" value="ABI"/>
</dbReference>
<accession>A0A371ERA1</accession>
<evidence type="ECO:0000313" key="5">
    <source>
        <dbReference type="EMBL" id="RDX68544.1"/>
    </source>
</evidence>
<dbReference type="Gene3D" id="6.10.140.1620">
    <property type="match status" value="1"/>
</dbReference>
<proteinExistence type="inferred from homology"/>
<evidence type="ECO:0000256" key="4">
    <source>
        <dbReference type="SAM" id="SignalP"/>
    </source>
</evidence>
<dbReference type="STRING" id="157652.A0A371ERA1"/>
<comment type="function">
    <text evidence="2">Involved in regulation of actin and microtubule organization. Part of a WAVE complex that activates the Arp2/3 complex.</text>
</comment>
<comment type="similarity">
    <text evidence="1">Belongs to the ABI family.</text>
</comment>
<evidence type="ECO:0000256" key="1">
    <source>
        <dbReference type="ARBA" id="ARBA00010020"/>
    </source>
</evidence>
<dbReference type="EMBL" id="QJKJ01012481">
    <property type="protein sequence ID" value="RDX68544.1"/>
    <property type="molecule type" value="Genomic_DNA"/>
</dbReference>
<dbReference type="OrthoDB" id="1927036at2759"/>
<keyword evidence="6" id="KW-1185">Reference proteome</keyword>